<protein>
    <submittedName>
        <fullName evidence="2">Uncharacterized protein</fullName>
    </submittedName>
</protein>
<gene>
    <name evidence="2" type="ORF">E3P90_03084</name>
</gene>
<feature type="compositionally biased region" description="Low complexity" evidence="1">
    <location>
        <begin position="135"/>
        <end position="147"/>
    </location>
</feature>
<reference evidence="2 3" key="1">
    <citation type="submission" date="2019-03" db="EMBL/GenBank/DDBJ databases">
        <title>Sequencing 23 genomes of Wallemia ichthyophaga.</title>
        <authorList>
            <person name="Gostincar C."/>
        </authorList>
    </citation>
    <scope>NUCLEOTIDE SEQUENCE [LARGE SCALE GENOMIC DNA]</scope>
    <source>
        <strain evidence="2 3">EXF-8621</strain>
    </source>
</reference>
<feature type="region of interest" description="Disordered" evidence="1">
    <location>
        <begin position="135"/>
        <end position="159"/>
    </location>
</feature>
<evidence type="ECO:0000256" key="1">
    <source>
        <dbReference type="SAM" id="MobiDB-lite"/>
    </source>
</evidence>
<feature type="region of interest" description="Disordered" evidence="1">
    <location>
        <begin position="387"/>
        <end position="497"/>
    </location>
</feature>
<proteinExistence type="predicted"/>
<dbReference type="EMBL" id="SPOF01000036">
    <property type="protein sequence ID" value="TIB09876.1"/>
    <property type="molecule type" value="Genomic_DNA"/>
</dbReference>
<feature type="compositionally biased region" description="Low complexity" evidence="1">
    <location>
        <begin position="450"/>
        <end position="471"/>
    </location>
</feature>
<evidence type="ECO:0000313" key="3">
    <source>
        <dbReference type="Proteomes" id="UP000306954"/>
    </source>
</evidence>
<feature type="region of interest" description="Disordered" evidence="1">
    <location>
        <begin position="34"/>
        <end position="58"/>
    </location>
</feature>
<feature type="compositionally biased region" description="Basic and acidic residues" evidence="1">
    <location>
        <begin position="230"/>
        <end position="239"/>
    </location>
</feature>
<feature type="region of interest" description="Disordered" evidence="1">
    <location>
        <begin position="552"/>
        <end position="572"/>
    </location>
</feature>
<dbReference type="AlphaFoldDB" id="A0A4T0H0L2"/>
<accession>A0A4T0H0L2</accession>
<feature type="compositionally biased region" description="Low complexity" evidence="1">
    <location>
        <begin position="37"/>
        <end position="48"/>
    </location>
</feature>
<feature type="region of interest" description="Disordered" evidence="1">
    <location>
        <begin position="220"/>
        <end position="291"/>
    </location>
</feature>
<comment type="caution">
    <text evidence="2">The sequence shown here is derived from an EMBL/GenBank/DDBJ whole genome shotgun (WGS) entry which is preliminary data.</text>
</comment>
<name>A0A4T0H0L2_WALIC</name>
<organism evidence="2 3">
    <name type="scientific">Wallemia ichthyophaga</name>
    <dbReference type="NCBI Taxonomy" id="245174"/>
    <lineage>
        <taxon>Eukaryota</taxon>
        <taxon>Fungi</taxon>
        <taxon>Dikarya</taxon>
        <taxon>Basidiomycota</taxon>
        <taxon>Wallemiomycotina</taxon>
        <taxon>Wallemiomycetes</taxon>
        <taxon>Wallemiales</taxon>
        <taxon>Wallemiaceae</taxon>
        <taxon>Wallemia</taxon>
    </lineage>
</organism>
<feature type="compositionally biased region" description="Low complexity" evidence="1">
    <location>
        <begin position="415"/>
        <end position="431"/>
    </location>
</feature>
<feature type="compositionally biased region" description="Polar residues" evidence="1">
    <location>
        <begin position="261"/>
        <end position="286"/>
    </location>
</feature>
<feature type="compositionally biased region" description="Basic and acidic residues" evidence="1">
    <location>
        <begin position="439"/>
        <end position="449"/>
    </location>
</feature>
<evidence type="ECO:0000313" key="2">
    <source>
        <dbReference type="EMBL" id="TIB09876.1"/>
    </source>
</evidence>
<dbReference type="Proteomes" id="UP000306954">
    <property type="component" value="Unassembled WGS sequence"/>
</dbReference>
<sequence length="616" mass="65931">MTENTENRDFNGDNDKRYTNASVLDYYAYIAETGDASSSSSPSSKYSSGGTLNDVDKSNRQISVMERMDSSDYPHLNVYTSGGEQGPVKVGSYHGVDVDHGTSIGHIPSDILLKRRGSAISQMSTAALNDAHSVYSHSSRSSRSSDSTIDLPSPTDNCDPVSITRDMPLPNAFSSKATYNGASSTSDRVMRTAEAINALARAASGLQVWLRCVGGEGRPRSYSPPPLVFHSERYKREKSQQSIQSDAGETDVMENNDEINRQATQSPSNAPSIHSSNAQTSNSPYMSTPVVPYHQERPSIQDRQHSSASFATNSTFPLRPGSDINVAHDLTKAVAGDSPPDKIPEHLPYPGAAAMVKKTGSTSSAISSPRSTATVKASRAAGFFANLGRRTSAKSPPKKLQIGHPSPISKDADLPSSISSISPPLYTTTPGTTPPRSPNRSEEMVERDTPATGVSTSTASTTTSTPTTISGKDNKEVTVPARGSSHKTPRHVSAASTSHINLDGLERAPTGPRAKPSKSRNSSIFNLTHVLNPEPFPGLANLKPPSKYELRASTPAPVRQSSKKPAEEMSPAFKASLNRLENLLPQAAKSDLRNHLKKANGDEMRAVGTYIESQRL</sequence>
<feature type="compositionally biased region" description="Acidic residues" evidence="1">
    <location>
        <begin position="248"/>
        <end position="257"/>
    </location>
</feature>